<name>A0AAE0CD69_9CHLO</name>
<protein>
    <submittedName>
        <fullName evidence="2">Uncharacterized protein</fullName>
    </submittedName>
</protein>
<evidence type="ECO:0000313" key="2">
    <source>
        <dbReference type="EMBL" id="KAK3252109.1"/>
    </source>
</evidence>
<evidence type="ECO:0000313" key="3">
    <source>
        <dbReference type="Proteomes" id="UP001190700"/>
    </source>
</evidence>
<feature type="region of interest" description="Disordered" evidence="1">
    <location>
        <begin position="147"/>
        <end position="167"/>
    </location>
</feature>
<feature type="region of interest" description="Disordered" evidence="1">
    <location>
        <begin position="1"/>
        <end position="35"/>
    </location>
</feature>
<reference evidence="2 3" key="1">
    <citation type="journal article" date="2015" name="Genome Biol. Evol.">
        <title>Comparative Genomics of a Bacterivorous Green Alga Reveals Evolutionary Causalities and Consequences of Phago-Mixotrophic Mode of Nutrition.</title>
        <authorList>
            <person name="Burns J.A."/>
            <person name="Paasch A."/>
            <person name="Narechania A."/>
            <person name="Kim E."/>
        </authorList>
    </citation>
    <scope>NUCLEOTIDE SEQUENCE [LARGE SCALE GENOMIC DNA]</scope>
    <source>
        <strain evidence="2 3">PLY_AMNH</strain>
    </source>
</reference>
<gene>
    <name evidence="2" type="ORF">CYMTET_38582</name>
</gene>
<evidence type="ECO:0000256" key="1">
    <source>
        <dbReference type="SAM" id="MobiDB-lite"/>
    </source>
</evidence>
<dbReference type="Proteomes" id="UP001190700">
    <property type="component" value="Unassembled WGS sequence"/>
</dbReference>
<accession>A0AAE0CD69</accession>
<dbReference type="AlphaFoldDB" id="A0AAE0CD69"/>
<feature type="compositionally biased region" description="Polar residues" evidence="1">
    <location>
        <begin position="23"/>
        <end position="35"/>
    </location>
</feature>
<dbReference type="EMBL" id="LGRX02025631">
    <property type="protein sequence ID" value="KAK3252109.1"/>
    <property type="molecule type" value="Genomic_DNA"/>
</dbReference>
<feature type="non-terminal residue" evidence="2">
    <location>
        <position position="1"/>
    </location>
</feature>
<organism evidence="2 3">
    <name type="scientific">Cymbomonas tetramitiformis</name>
    <dbReference type="NCBI Taxonomy" id="36881"/>
    <lineage>
        <taxon>Eukaryota</taxon>
        <taxon>Viridiplantae</taxon>
        <taxon>Chlorophyta</taxon>
        <taxon>Pyramimonadophyceae</taxon>
        <taxon>Pyramimonadales</taxon>
        <taxon>Pyramimonadaceae</taxon>
        <taxon>Cymbomonas</taxon>
    </lineage>
</organism>
<proteinExistence type="predicted"/>
<keyword evidence="3" id="KW-1185">Reference proteome</keyword>
<comment type="caution">
    <text evidence="2">The sequence shown here is derived from an EMBL/GenBank/DDBJ whole genome shotgun (WGS) entry which is preliminary data.</text>
</comment>
<sequence>VASEDLNEQTTSLQFADQAPQDEIQSQSPTTSNEEFVTSCEILHTSAMEGVVGCVEQVAEPTMEPALGAASYEQPTTNSAGLFADYTGGLARQESDDSHKPLNEVVNNILKGNAFDGDRPARQDDYCVKRFKDFQGTLDLYEENRSMNKRRKGQKPMTAEPEVETVGVEPAEVHGRAPAQAEGMAEHDSEGVVHAEGYAKGTKDIVDLSQSVLAIALKMMTAFEHLQRTSKITWAKVVEDINQHFLLDTELQLPHLLQLQRQHLLQLQRQ</sequence>